<name>F4L607_HALH1</name>
<sequence length="61" mass="7195">MTGFPIVLAGLVALGMIMLNSGDYRRYRRRRIYQPILSPWAATLLFVLILILWIWRDVFLN</sequence>
<dbReference type="HOGENOM" id="CLU_2916138_0_0_10"/>
<accession>F4L607</accession>
<keyword evidence="1" id="KW-0812">Transmembrane</keyword>
<reference evidence="2 3" key="1">
    <citation type="journal article" date="2011" name="Stand. Genomic Sci.">
        <title>Complete genome sequence of Haliscomenobacter hydrossis type strain (O).</title>
        <authorList>
            <consortium name="US DOE Joint Genome Institute (JGI-PGF)"/>
            <person name="Daligault H."/>
            <person name="Lapidus A."/>
            <person name="Zeytun A."/>
            <person name="Nolan M."/>
            <person name="Lucas S."/>
            <person name="Del Rio T.G."/>
            <person name="Tice H."/>
            <person name="Cheng J.F."/>
            <person name="Tapia R."/>
            <person name="Han C."/>
            <person name="Goodwin L."/>
            <person name="Pitluck S."/>
            <person name="Liolios K."/>
            <person name="Pagani I."/>
            <person name="Ivanova N."/>
            <person name="Huntemann M."/>
            <person name="Mavromatis K."/>
            <person name="Mikhailova N."/>
            <person name="Pati A."/>
            <person name="Chen A."/>
            <person name="Palaniappan K."/>
            <person name="Land M."/>
            <person name="Hauser L."/>
            <person name="Brambilla E.M."/>
            <person name="Rohde M."/>
            <person name="Verbarg S."/>
            <person name="Goker M."/>
            <person name="Bristow J."/>
            <person name="Eisen J.A."/>
            <person name="Markowitz V."/>
            <person name="Hugenholtz P."/>
            <person name="Kyrpides N.C."/>
            <person name="Klenk H.P."/>
            <person name="Woyke T."/>
        </authorList>
    </citation>
    <scope>NUCLEOTIDE SEQUENCE [LARGE SCALE GENOMIC DNA]</scope>
    <source>
        <strain evidence="3">ATCC 27775 / DSM 1100 / LMG 10767 / O</strain>
    </source>
</reference>
<evidence type="ECO:0000256" key="1">
    <source>
        <dbReference type="SAM" id="Phobius"/>
    </source>
</evidence>
<proteinExistence type="predicted"/>
<dbReference type="Proteomes" id="UP000008461">
    <property type="component" value="Chromosome"/>
</dbReference>
<feature type="transmembrane region" description="Helical" evidence="1">
    <location>
        <begin position="36"/>
        <end position="55"/>
    </location>
</feature>
<feature type="transmembrane region" description="Helical" evidence="1">
    <location>
        <begin position="6"/>
        <end position="24"/>
    </location>
</feature>
<dbReference type="EMBL" id="CP002691">
    <property type="protein sequence ID" value="AEE53067.1"/>
    <property type="molecule type" value="Genomic_DNA"/>
</dbReference>
<keyword evidence="1" id="KW-0472">Membrane</keyword>
<evidence type="ECO:0000313" key="3">
    <source>
        <dbReference type="Proteomes" id="UP000008461"/>
    </source>
</evidence>
<reference key="2">
    <citation type="submission" date="2011-04" db="EMBL/GenBank/DDBJ databases">
        <title>Complete sequence of chromosome of Haliscomenobacter hydrossis DSM 1100.</title>
        <authorList>
            <consortium name="US DOE Joint Genome Institute (JGI-PGF)"/>
            <person name="Lucas S."/>
            <person name="Han J."/>
            <person name="Lapidus A."/>
            <person name="Bruce D."/>
            <person name="Goodwin L."/>
            <person name="Pitluck S."/>
            <person name="Peters L."/>
            <person name="Kyrpides N."/>
            <person name="Mavromatis K."/>
            <person name="Ivanova N."/>
            <person name="Ovchinnikova G."/>
            <person name="Pagani I."/>
            <person name="Daligault H."/>
            <person name="Detter J.C."/>
            <person name="Han C."/>
            <person name="Land M."/>
            <person name="Hauser L."/>
            <person name="Markowitz V."/>
            <person name="Cheng J.-F."/>
            <person name="Hugenholtz P."/>
            <person name="Woyke T."/>
            <person name="Wu D."/>
            <person name="Verbarg S."/>
            <person name="Frueling A."/>
            <person name="Brambilla E."/>
            <person name="Klenk H.-P."/>
            <person name="Eisen J.A."/>
        </authorList>
    </citation>
    <scope>NUCLEOTIDE SEQUENCE</scope>
    <source>
        <strain>DSM 1100</strain>
    </source>
</reference>
<keyword evidence="1" id="KW-1133">Transmembrane helix</keyword>
<protein>
    <submittedName>
        <fullName evidence="2">Uncharacterized protein</fullName>
    </submittedName>
</protein>
<dbReference type="RefSeq" id="WP_013767602.1">
    <property type="nucleotide sequence ID" value="NC_015510.1"/>
</dbReference>
<organism evidence="2 3">
    <name type="scientific">Haliscomenobacter hydrossis (strain ATCC 27775 / DSM 1100 / LMG 10767 / O)</name>
    <dbReference type="NCBI Taxonomy" id="760192"/>
    <lineage>
        <taxon>Bacteria</taxon>
        <taxon>Pseudomonadati</taxon>
        <taxon>Bacteroidota</taxon>
        <taxon>Saprospiria</taxon>
        <taxon>Saprospirales</taxon>
        <taxon>Haliscomenobacteraceae</taxon>
        <taxon>Haliscomenobacter</taxon>
    </lineage>
</organism>
<dbReference type="KEGG" id="hhy:Halhy_5241"/>
<gene>
    <name evidence="2" type="ordered locus">Halhy_5241</name>
</gene>
<dbReference type="AlphaFoldDB" id="F4L607"/>
<evidence type="ECO:0000313" key="2">
    <source>
        <dbReference type="EMBL" id="AEE53067.1"/>
    </source>
</evidence>
<keyword evidence="3" id="KW-1185">Reference proteome</keyword>